<keyword evidence="5" id="KW-1185">Reference proteome</keyword>
<protein>
    <submittedName>
        <fullName evidence="4">Short-chain dehydrogenase</fullName>
    </submittedName>
</protein>
<dbReference type="AlphaFoldDB" id="A0A095V1B8"/>
<dbReference type="InterPro" id="IPR051911">
    <property type="entry name" value="SDR_oxidoreductase"/>
</dbReference>
<proteinExistence type="inferred from homology"/>
<dbReference type="RefSeq" id="WP_035126644.1">
    <property type="nucleotide sequence ID" value="NZ_MUGQ01000004.1"/>
</dbReference>
<organism evidence="4 5">
    <name type="scientific">Flavobacterium aquatile LMG 4008 = ATCC 11947</name>
    <dbReference type="NCBI Taxonomy" id="1453498"/>
    <lineage>
        <taxon>Bacteria</taxon>
        <taxon>Pseudomonadati</taxon>
        <taxon>Bacteroidota</taxon>
        <taxon>Flavobacteriia</taxon>
        <taxon>Flavobacteriales</taxon>
        <taxon>Flavobacteriaceae</taxon>
        <taxon>Flavobacterium</taxon>
    </lineage>
</organism>
<gene>
    <name evidence="4" type="ORF">LG45_10155</name>
</gene>
<accession>A0A095V1B8</accession>
<dbReference type="PANTHER" id="PTHR43976">
    <property type="entry name" value="SHORT CHAIN DEHYDROGENASE"/>
    <property type="match status" value="1"/>
</dbReference>
<dbReference type="Pfam" id="PF00106">
    <property type="entry name" value="adh_short"/>
    <property type="match status" value="1"/>
</dbReference>
<evidence type="ECO:0000313" key="4">
    <source>
        <dbReference type="EMBL" id="KGD68625.1"/>
    </source>
</evidence>
<evidence type="ECO:0000256" key="1">
    <source>
        <dbReference type="ARBA" id="ARBA00006484"/>
    </source>
</evidence>
<name>A0A095V1B8_9FLAO</name>
<dbReference type="OrthoDB" id="1235794at2"/>
<evidence type="ECO:0000313" key="5">
    <source>
        <dbReference type="Proteomes" id="UP000029554"/>
    </source>
</evidence>
<keyword evidence="2" id="KW-0560">Oxidoreductase</keyword>
<dbReference type="STRING" id="1453498.LG45_10155"/>
<evidence type="ECO:0000256" key="3">
    <source>
        <dbReference type="RuleBase" id="RU000363"/>
    </source>
</evidence>
<dbReference type="EMBL" id="JRHH01000003">
    <property type="protein sequence ID" value="KGD68625.1"/>
    <property type="molecule type" value="Genomic_DNA"/>
</dbReference>
<sequence length="272" mass="30657">MKTILITGASGGLGKEIAIHFSNSGWNVIATMICIKEATVFENISNIKCYELNVASQESIQKAKAQILSDFQSIDVIINNAGVGYRSFVELSEDDKIDGIVKVNYLGVVKVCRAFIPHFREQNKGQFINISSIAGLVNLPLGSFYHSTKKALESFSECMAYELLDFNISVCTVQFGNAPTNFQKNISKCENSTIESYNTMMNSIDGIMNRKTTENHELTQAILDKLLKISENPSKKFRRYSIGFDAHLMKYLRKILGYRIFSRVIRRYVLSK</sequence>
<dbReference type="SUPFAM" id="SSF51735">
    <property type="entry name" value="NAD(P)-binding Rossmann-fold domains"/>
    <property type="match status" value="1"/>
</dbReference>
<dbReference type="PANTHER" id="PTHR43976:SF16">
    <property type="entry name" value="SHORT-CHAIN DEHYDROGENASE_REDUCTASE FAMILY PROTEIN"/>
    <property type="match status" value="1"/>
</dbReference>
<dbReference type="InterPro" id="IPR002347">
    <property type="entry name" value="SDR_fam"/>
</dbReference>
<evidence type="ECO:0000256" key="2">
    <source>
        <dbReference type="ARBA" id="ARBA00023002"/>
    </source>
</evidence>
<dbReference type="InterPro" id="IPR036291">
    <property type="entry name" value="NAD(P)-bd_dom_sf"/>
</dbReference>
<dbReference type="PRINTS" id="PR00081">
    <property type="entry name" value="GDHRDH"/>
</dbReference>
<reference evidence="4 5" key="1">
    <citation type="submission" date="2014-09" db="EMBL/GenBank/DDBJ databases">
        <title>Whole Genome Shotgun of Flavobacterium aquatile LMG 4008.</title>
        <authorList>
            <person name="Gale A.N."/>
            <person name="Pipes S.E."/>
            <person name="Newman J.D."/>
        </authorList>
    </citation>
    <scope>NUCLEOTIDE SEQUENCE [LARGE SCALE GENOMIC DNA]</scope>
    <source>
        <strain evidence="4 5">LMG 4008</strain>
    </source>
</reference>
<dbReference type="PRINTS" id="PR00080">
    <property type="entry name" value="SDRFAMILY"/>
</dbReference>
<dbReference type="Proteomes" id="UP000029554">
    <property type="component" value="Unassembled WGS sequence"/>
</dbReference>
<dbReference type="Gene3D" id="3.40.50.720">
    <property type="entry name" value="NAD(P)-binding Rossmann-like Domain"/>
    <property type="match status" value="1"/>
</dbReference>
<comment type="similarity">
    <text evidence="1 3">Belongs to the short-chain dehydrogenases/reductases (SDR) family.</text>
</comment>
<dbReference type="eggNOG" id="COG4221">
    <property type="taxonomic scope" value="Bacteria"/>
</dbReference>
<comment type="caution">
    <text evidence="4">The sequence shown here is derived from an EMBL/GenBank/DDBJ whole genome shotgun (WGS) entry which is preliminary data.</text>
</comment>
<dbReference type="GO" id="GO:0016491">
    <property type="term" value="F:oxidoreductase activity"/>
    <property type="evidence" value="ECO:0007669"/>
    <property type="project" value="UniProtKB-KW"/>
</dbReference>